<dbReference type="Pfam" id="PF00561">
    <property type="entry name" value="Abhydrolase_1"/>
    <property type="match status" value="1"/>
</dbReference>
<accession>A0A0V0QGQ6</accession>
<dbReference type="PRINTS" id="PR00412">
    <property type="entry name" value="EPOXHYDRLASE"/>
</dbReference>
<dbReference type="InterPro" id="IPR000073">
    <property type="entry name" value="AB_hydrolase_1"/>
</dbReference>
<evidence type="ECO:0000259" key="2">
    <source>
        <dbReference type="Pfam" id="PF00561"/>
    </source>
</evidence>
<keyword evidence="4" id="KW-1185">Reference proteome</keyword>
<feature type="domain" description="AB hydrolase-1" evidence="2">
    <location>
        <begin position="65"/>
        <end position="305"/>
    </location>
</feature>
<name>A0A0V0QGQ6_PSEPJ</name>
<evidence type="ECO:0000256" key="1">
    <source>
        <dbReference type="ARBA" id="ARBA00022801"/>
    </source>
</evidence>
<sequence length="330" mass="38542">MASNIQKYGKKPIQKILRTPPSRFINLPDYKFIENYVIIYEETNNEKVSLRMHFIDEGPKNAKETILLMHGEPTWSYLYRKFIPILTKKGYRVVVPDLIGFGKSDKPSQQEDYSYARWIKWMNQFLIQINLQNITLFCQDWGGLIGLRVVQQNPEKFSRIAIANTTLPLPNKLMKNNYFHRWANDVSQNMKSWGTLLNKSSTKGLNQEEQAAYEAPFPTEEYKAASRVAPKLVPITNEHQEVEENKKAIDFFSKWEKPFITLFSDKDPIFGNKGVEVFWQKLVPGAKNQKHTIIKNAGHFLQEDQPEEICSHLIEFIEQNQVQQQFTPKL</sequence>
<comment type="caution">
    <text evidence="3">The sequence shown here is derived from an EMBL/GenBank/DDBJ whole genome shotgun (WGS) entry which is preliminary data.</text>
</comment>
<gene>
    <name evidence="3" type="ORF">PPERSA_01362</name>
</gene>
<dbReference type="Gene3D" id="3.40.50.1820">
    <property type="entry name" value="alpha/beta hydrolase"/>
    <property type="match status" value="1"/>
</dbReference>
<dbReference type="InterPro" id="IPR000639">
    <property type="entry name" value="Epox_hydrolase-like"/>
</dbReference>
<protein>
    <recommendedName>
        <fullName evidence="2">AB hydrolase-1 domain-containing protein</fullName>
    </recommendedName>
</protein>
<organism evidence="3 4">
    <name type="scientific">Pseudocohnilembus persalinus</name>
    <name type="common">Ciliate</name>
    <dbReference type="NCBI Taxonomy" id="266149"/>
    <lineage>
        <taxon>Eukaryota</taxon>
        <taxon>Sar</taxon>
        <taxon>Alveolata</taxon>
        <taxon>Ciliophora</taxon>
        <taxon>Intramacronucleata</taxon>
        <taxon>Oligohymenophorea</taxon>
        <taxon>Scuticociliatia</taxon>
        <taxon>Philasterida</taxon>
        <taxon>Pseudocohnilembidae</taxon>
        <taxon>Pseudocohnilembus</taxon>
    </lineage>
</organism>
<dbReference type="NCBIfam" id="NF002043">
    <property type="entry name" value="PRK00870.1"/>
    <property type="match status" value="1"/>
</dbReference>
<reference evidence="3 4" key="1">
    <citation type="journal article" date="2015" name="Sci. Rep.">
        <title>Genome of the facultative scuticociliatosis pathogen Pseudocohnilembus persalinus provides insight into its virulence through horizontal gene transfer.</title>
        <authorList>
            <person name="Xiong J."/>
            <person name="Wang G."/>
            <person name="Cheng J."/>
            <person name="Tian M."/>
            <person name="Pan X."/>
            <person name="Warren A."/>
            <person name="Jiang C."/>
            <person name="Yuan D."/>
            <person name="Miao W."/>
        </authorList>
    </citation>
    <scope>NUCLEOTIDE SEQUENCE [LARGE SCALE GENOMIC DNA]</scope>
    <source>
        <strain evidence="3">36N120E</strain>
    </source>
</reference>
<keyword evidence="1" id="KW-0378">Hydrolase</keyword>
<dbReference type="InterPro" id="IPR051340">
    <property type="entry name" value="Haloalkane_dehalogenase"/>
</dbReference>
<evidence type="ECO:0000313" key="4">
    <source>
        <dbReference type="Proteomes" id="UP000054937"/>
    </source>
</evidence>
<dbReference type="OrthoDB" id="408373at2759"/>
<dbReference type="PANTHER" id="PTHR42977:SF3">
    <property type="entry name" value="AB HYDROLASE-1 DOMAIN-CONTAINING PROTEIN"/>
    <property type="match status" value="1"/>
</dbReference>
<evidence type="ECO:0000313" key="3">
    <source>
        <dbReference type="EMBL" id="KRX01459.1"/>
    </source>
</evidence>
<dbReference type="GO" id="GO:0004301">
    <property type="term" value="F:epoxide hydrolase activity"/>
    <property type="evidence" value="ECO:0007669"/>
    <property type="project" value="TreeGrafter"/>
</dbReference>
<dbReference type="InParanoid" id="A0A0V0QGQ6"/>
<dbReference type="OMA" id="TLFCQDW"/>
<dbReference type="PANTHER" id="PTHR42977">
    <property type="entry name" value="HYDROLASE-RELATED"/>
    <property type="match status" value="1"/>
</dbReference>
<dbReference type="EMBL" id="LDAU01000170">
    <property type="protein sequence ID" value="KRX01459.1"/>
    <property type="molecule type" value="Genomic_DNA"/>
</dbReference>
<dbReference type="SUPFAM" id="SSF53474">
    <property type="entry name" value="alpha/beta-Hydrolases"/>
    <property type="match status" value="1"/>
</dbReference>
<dbReference type="InterPro" id="IPR029058">
    <property type="entry name" value="AB_hydrolase_fold"/>
</dbReference>
<dbReference type="Proteomes" id="UP000054937">
    <property type="component" value="Unassembled WGS sequence"/>
</dbReference>
<dbReference type="PRINTS" id="PR00111">
    <property type="entry name" value="ABHYDROLASE"/>
</dbReference>
<proteinExistence type="predicted"/>
<dbReference type="AlphaFoldDB" id="A0A0V0QGQ6"/>